<dbReference type="Gene3D" id="1.20.140.10">
    <property type="entry name" value="Butyryl-CoA Dehydrogenase, subunit A, domain 3"/>
    <property type="match status" value="1"/>
</dbReference>
<dbReference type="SUPFAM" id="SSF56645">
    <property type="entry name" value="Acyl-CoA dehydrogenase NM domain-like"/>
    <property type="match status" value="1"/>
</dbReference>
<dbReference type="EC" id="1.-.-.-" evidence="10"/>
<keyword evidence="3 6" id="KW-0285">Flavoprotein</keyword>
<dbReference type="InterPro" id="IPR009100">
    <property type="entry name" value="AcylCoA_DH/oxidase_NM_dom_sf"/>
</dbReference>
<evidence type="ECO:0000259" key="8">
    <source>
        <dbReference type="Pfam" id="PF02770"/>
    </source>
</evidence>
<evidence type="ECO:0000256" key="5">
    <source>
        <dbReference type="ARBA" id="ARBA00023002"/>
    </source>
</evidence>
<dbReference type="PANTHER" id="PTHR43884:SF25">
    <property type="entry name" value="ACYL-COA DEHYDROGENASE YDBM-RELATED"/>
    <property type="match status" value="1"/>
</dbReference>
<gene>
    <name evidence="10" type="ORF">VF724_08525</name>
</gene>
<evidence type="ECO:0000256" key="3">
    <source>
        <dbReference type="ARBA" id="ARBA00022630"/>
    </source>
</evidence>
<sequence length="393" mass="43532">MIANSLDDFIIDSRQQSLLKKAADLASKFAERAEKHDREGSFPFENFQDLRNAGITALTVPKQYGGQGISLYDMLLLLDVLAQGDGSTALGLGWHLGMIMNLRDARVWDERQFRQLCENVLQHGALINSCATEPATGSPSRGGRPETTARMNTDGWELSGHKTWSTLSPILTHIIVTASIEGEEDTGEFLVPGGTPGLEIVETWNSLGMRATGSHDLLLKQVRLPKDALVRRFTSRTEQKAKDGSGWLLHIPATYLGIAAAARNFAVRFAKNYHPNSLQKPISELPGVRERIGRMETELFTARTVLYQVAERWDKHPEQRSKMQGKLAAAKYVATNSALQIVDSAMRIVGGQSLLKANPLERYYRDVRAGLHNPPMDDVTLQIMAKEALESVE</sequence>
<evidence type="ECO:0000256" key="2">
    <source>
        <dbReference type="ARBA" id="ARBA00009347"/>
    </source>
</evidence>
<feature type="domain" description="Acyl-CoA dehydrogenase/oxidase N-terminal" evidence="9">
    <location>
        <begin position="14"/>
        <end position="101"/>
    </location>
</feature>
<keyword evidence="5 6" id="KW-0560">Oxidoreductase</keyword>
<dbReference type="Gene3D" id="2.40.110.10">
    <property type="entry name" value="Butyryl-CoA Dehydrogenase, subunit A, domain 2"/>
    <property type="match status" value="1"/>
</dbReference>
<evidence type="ECO:0000256" key="6">
    <source>
        <dbReference type="RuleBase" id="RU362125"/>
    </source>
</evidence>
<dbReference type="RefSeq" id="WP_371753822.1">
    <property type="nucleotide sequence ID" value="NZ_JAYJLD010000009.1"/>
</dbReference>
<dbReference type="InterPro" id="IPR046373">
    <property type="entry name" value="Acyl-CoA_Oxase/DH_mid-dom_sf"/>
</dbReference>
<comment type="cofactor">
    <cofactor evidence="1 6">
        <name>FAD</name>
        <dbReference type="ChEBI" id="CHEBI:57692"/>
    </cofactor>
</comment>
<dbReference type="SUPFAM" id="SSF47203">
    <property type="entry name" value="Acyl-CoA dehydrogenase C-terminal domain-like"/>
    <property type="match status" value="1"/>
</dbReference>
<dbReference type="InterPro" id="IPR036250">
    <property type="entry name" value="AcylCo_DH-like_C"/>
</dbReference>
<feature type="domain" description="Acyl-CoA dehydrogenase/oxidase C-terminal" evidence="7">
    <location>
        <begin position="252"/>
        <end position="369"/>
    </location>
</feature>
<comment type="similarity">
    <text evidence="2 6">Belongs to the acyl-CoA dehydrogenase family.</text>
</comment>
<dbReference type="InterPro" id="IPR013786">
    <property type="entry name" value="AcylCoA_DH/ox_N"/>
</dbReference>
<evidence type="ECO:0000256" key="1">
    <source>
        <dbReference type="ARBA" id="ARBA00001974"/>
    </source>
</evidence>
<keyword evidence="4 6" id="KW-0274">FAD</keyword>
<dbReference type="Pfam" id="PF02770">
    <property type="entry name" value="Acyl-CoA_dh_M"/>
    <property type="match status" value="1"/>
</dbReference>
<keyword evidence="11" id="KW-1185">Reference proteome</keyword>
<evidence type="ECO:0000313" key="11">
    <source>
        <dbReference type="Proteomes" id="UP001310386"/>
    </source>
</evidence>
<dbReference type="Gene3D" id="1.10.540.10">
    <property type="entry name" value="Acyl-CoA dehydrogenase/oxidase, N-terminal domain"/>
    <property type="match status" value="1"/>
</dbReference>
<organism evidence="10 11">
    <name type="scientific">Ferviditalea candida</name>
    <dbReference type="NCBI Taxonomy" id="3108399"/>
    <lineage>
        <taxon>Bacteria</taxon>
        <taxon>Bacillati</taxon>
        <taxon>Bacillota</taxon>
        <taxon>Bacilli</taxon>
        <taxon>Bacillales</taxon>
        <taxon>Paenibacillaceae</taxon>
        <taxon>Ferviditalea</taxon>
    </lineage>
</organism>
<dbReference type="Proteomes" id="UP001310386">
    <property type="component" value="Unassembled WGS sequence"/>
</dbReference>
<dbReference type="PIRSF" id="PIRSF016578">
    <property type="entry name" value="HsaA"/>
    <property type="match status" value="1"/>
</dbReference>
<name>A0ABU5ZK62_9BACL</name>
<accession>A0ABU5ZK62</accession>
<dbReference type="CDD" id="cd00567">
    <property type="entry name" value="ACAD"/>
    <property type="match status" value="1"/>
</dbReference>
<dbReference type="GO" id="GO:0016491">
    <property type="term" value="F:oxidoreductase activity"/>
    <property type="evidence" value="ECO:0007669"/>
    <property type="project" value="UniProtKB-KW"/>
</dbReference>
<dbReference type="InterPro" id="IPR037069">
    <property type="entry name" value="AcylCoA_DH/ox_N_sf"/>
</dbReference>
<evidence type="ECO:0000313" key="10">
    <source>
        <dbReference type="EMBL" id="MEB3101706.1"/>
    </source>
</evidence>
<dbReference type="InterPro" id="IPR009075">
    <property type="entry name" value="AcylCo_DH/oxidase_C"/>
</dbReference>
<dbReference type="EMBL" id="JAYJLD010000009">
    <property type="protein sequence ID" value="MEB3101706.1"/>
    <property type="molecule type" value="Genomic_DNA"/>
</dbReference>
<comment type="caution">
    <text evidence="10">The sequence shown here is derived from an EMBL/GenBank/DDBJ whole genome shotgun (WGS) entry which is preliminary data.</text>
</comment>
<evidence type="ECO:0000259" key="9">
    <source>
        <dbReference type="Pfam" id="PF02771"/>
    </source>
</evidence>
<dbReference type="InterPro" id="IPR006091">
    <property type="entry name" value="Acyl-CoA_Oxase/DH_mid-dom"/>
</dbReference>
<evidence type="ECO:0000259" key="7">
    <source>
        <dbReference type="Pfam" id="PF00441"/>
    </source>
</evidence>
<dbReference type="Pfam" id="PF00441">
    <property type="entry name" value="Acyl-CoA_dh_1"/>
    <property type="match status" value="1"/>
</dbReference>
<proteinExistence type="inferred from homology"/>
<evidence type="ECO:0000256" key="4">
    <source>
        <dbReference type="ARBA" id="ARBA00022827"/>
    </source>
</evidence>
<dbReference type="PANTHER" id="PTHR43884">
    <property type="entry name" value="ACYL-COA DEHYDROGENASE"/>
    <property type="match status" value="1"/>
</dbReference>
<protein>
    <submittedName>
        <fullName evidence="10">Acyl-CoA dehydrogenase family protein</fullName>
        <ecNumber evidence="10">1.-.-.-</ecNumber>
    </submittedName>
</protein>
<reference evidence="10" key="1">
    <citation type="submission" date="2023-12" db="EMBL/GenBank/DDBJ databases">
        <title>Fervidustalea candida gen. nov., sp. nov., a novel member of the family Paenibacillaceae isolated from a geothermal area.</title>
        <authorList>
            <person name="Li W.-J."/>
            <person name="Jiao J.-Y."/>
            <person name="Chen Y."/>
        </authorList>
    </citation>
    <scope>NUCLEOTIDE SEQUENCE</scope>
    <source>
        <strain evidence="10">SYSU GA230002</strain>
    </source>
</reference>
<dbReference type="Pfam" id="PF02771">
    <property type="entry name" value="Acyl-CoA_dh_N"/>
    <property type="match status" value="1"/>
</dbReference>
<feature type="domain" description="Acyl-CoA oxidase/dehydrogenase middle" evidence="8">
    <location>
        <begin position="130"/>
        <end position="222"/>
    </location>
</feature>